<evidence type="ECO:0000256" key="1">
    <source>
        <dbReference type="ARBA" id="ARBA00023015"/>
    </source>
</evidence>
<evidence type="ECO:0000259" key="3">
    <source>
        <dbReference type="PROSITE" id="PS01124"/>
    </source>
</evidence>
<dbReference type="EMBL" id="JBHRZT010000072">
    <property type="protein sequence ID" value="MFC3885973.1"/>
    <property type="molecule type" value="Genomic_DNA"/>
</dbReference>
<name>A0ABV8B6N2_9BACI</name>
<evidence type="ECO:0000313" key="4">
    <source>
        <dbReference type="EMBL" id="MFC3885973.1"/>
    </source>
</evidence>
<sequence length="72" mass="8288">MLTNSFLQVTEIASEVGYNNVTHFHWVFKKMVARYVNPDDLDYLCEGCSWLSYGVCKEGIASLKEQYQDSKS</sequence>
<dbReference type="PROSITE" id="PS01124">
    <property type="entry name" value="HTH_ARAC_FAMILY_2"/>
    <property type="match status" value="1"/>
</dbReference>
<keyword evidence="2" id="KW-0804">Transcription</keyword>
<dbReference type="InterPro" id="IPR018060">
    <property type="entry name" value="HTH_AraC"/>
</dbReference>
<evidence type="ECO:0000313" key="5">
    <source>
        <dbReference type="Proteomes" id="UP001595752"/>
    </source>
</evidence>
<proteinExistence type="predicted"/>
<accession>A0ABV8B6N2</accession>
<keyword evidence="5" id="KW-1185">Reference proteome</keyword>
<dbReference type="InterPro" id="IPR009057">
    <property type="entry name" value="Homeodomain-like_sf"/>
</dbReference>
<dbReference type="RefSeq" id="WP_377918709.1">
    <property type="nucleotide sequence ID" value="NZ_JBHRZT010000072.1"/>
</dbReference>
<dbReference type="Gene3D" id="1.10.10.60">
    <property type="entry name" value="Homeodomain-like"/>
    <property type="match status" value="1"/>
</dbReference>
<protein>
    <recommendedName>
        <fullName evidence="3">HTH araC/xylS-type domain-containing protein</fullName>
    </recommendedName>
</protein>
<evidence type="ECO:0000256" key="2">
    <source>
        <dbReference type="ARBA" id="ARBA00023163"/>
    </source>
</evidence>
<dbReference type="SUPFAM" id="SSF46689">
    <property type="entry name" value="Homeodomain-like"/>
    <property type="match status" value="1"/>
</dbReference>
<comment type="caution">
    <text evidence="4">The sequence shown here is derived from an EMBL/GenBank/DDBJ whole genome shotgun (WGS) entry which is preliminary data.</text>
</comment>
<gene>
    <name evidence="4" type="ORF">ACFOU2_21845</name>
</gene>
<organism evidence="4 5">
    <name type="scientific">Bacillus songklensis</name>
    <dbReference type="NCBI Taxonomy" id="1069116"/>
    <lineage>
        <taxon>Bacteria</taxon>
        <taxon>Bacillati</taxon>
        <taxon>Bacillota</taxon>
        <taxon>Bacilli</taxon>
        <taxon>Bacillales</taxon>
        <taxon>Bacillaceae</taxon>
        <taxon>Bacillus</taxon>
    </lineage>
</organism>
<reference evidence="5" key="1">
    <citation type="journal article" date="2019" name="Int. J. Syst. Evol. Microbiol.">
        <title>The Global Catalogue of Microorganisms (GCM) 10K type strain sequencing project: providing services to taxonomists for standard genome sequencing and annotation.</title>
        <authorList>
            <consortium name="The Broad Institute Genomics Platform"/>
            <consortium name="The Broad Institute Genome Sequencing Center for Infectious Disease"/>
            <person name="Wu L."/>
            <person name="Ma J."/>
        </authorList>
    </citation>
    <scope>NUCLEOTIDE SEQUENCE [LARGE SCALE GENOMIC DNA]</scope>
    <source>
        <strain evidence="5">CCUG 61889</strain>
    </source>
</reference>
<keyword evidence="1" id="KW-0805">Transcription regulation</keyword>
<feature type="domain" description="HTH araC/xylS-type" evidence="3">
    <location>
        <begin position="1"/>
        <end position="30"/>
    </location>
</feature>
<dbReference type="Proteomes" id="UP001595752">
    <property type="component" value="Unassembled WGS sequence"/>
</dbReference>